<dbReference type="Gene3D" id="3.30.60.30">
    <property type="match status" value="1"/>
</dbReference>
<dbReference type="EMBL" id="JAHWGI010000256">
    <property type="protein sequence ID" value="KAK3911318.1"/>
    <property type="molecule type" value="Genomic_DNA"/>
</dbReference>
<dbReference type="Proteomes" id="UP001219518">
    <property type="component" value="Unassembled WGS sequence"/>
</dbReference>
<feature type="signal peptide" evidence="2">
    <location>
        <begin position="1"/>
        <end position="18"/>
    </location>
</feature>
<proteinExistence type="predicted"/>
<dbReference type="InterPro" id="IPR002350">
    <property type="entry name" value="Kazal_dom"/>
</dbReference>
<dbReference type="PROSITE" id="PS51465">
    <property type="entry name" value="KAZAL_2"/>
    <property type="match status" value="1"/>
</dbReference>
<evidence type="ECO:0000259" key="3">
    <source>
        <dbReference type="PROSITE" id="PS51465"/>
    </source>
</evidence>
<reference evidence="4" key="1">
    <citation type="submission" date="2021-07" db="EMBL/GenBank/DDBJ databases">
        <authorList>
            <person name="Catto M.A."/>
            <person name="Jacobson A."/>
            <person name="Kennedy G."/>
            <person name="Labadie P."/>
            <person name="Hunt B.G."/>
            <person name="Srinivasan R."/>
        </authorList>
    </citation>
    <scope>NUCLEOTIDE SEQUENCE</scope>
    <source>
        <strain evidence="4">PL_HMW_Pooled</strain>
        <tissue evidence="4">Head</tissue>
    </source>
</reference>
<dbReference type="AlphaFoldDB" id="A0AAE1GYS2"/>
<dbReference type="SUPFAM" id="SSF100895">
    <property type="entry name" value="Kazal-type serine protease inhibitors"/>
    <property type="match status" value="1"/>
</dbReference>
<comment type="caution">
    <text evidence="4">The sequence shown here is derived from an EMBL/GenBank/DDBJ whole genome shotgun (WGS) entry which is preliminary data.</text>
</comment>
<evidence type="ECO:0000256" key="1">
    <source>
        <dbReference type="SAM" id="MobiDB-lite"/>
    </source>
</evidence>
<feature type="domain" description="Kazal-like" evidence="3">
    <location>
        <begin position="22"/>
        <end position="82"/>
    </location>
</feature>
<name>A0AAE1GYS2_9NEOP</name>
<evidence type="ECO:0000256" key="2">
    <source>
        <dbReference type="SAM" id="SignalP"/>
    </source>
</evidence>
<dbReference type="Pfam" id="PF07648">
    <property type="entry name" value="Kazal_2"/>
    <property type="match status" value="1"/>
</dbReference>
<accession>A0AAE1GYS2</accession>
<feature type="chain" id="PRO_5042265615" evidence="2">
    <location>
        <begin position="19"/>
        <end position="89"/>
    </location>
</feature>
<organism evidence="4 5">
    <name type="scientific">Frankliniella fusca</name>
    <dbReference type="NCBI Taxonomy" id="407009"/>
    <lineage>
        <taxon>Eukaryota</taxon>
        <taxon>Metazoa</taxon>
        <taxon>Ecdysozoa</taxon>
        <taxon>Arthropoda</taxon>
        <taxon>Hexapoda</taxon>
        <taxon>Insecta</taxon>
        <taxon>Pterygota</taxon>
        <taxon>Neoptera</taxon>
        <taxon>Paraneoptera</taxon>
        <taxon>Thysanoptera</taxon>
        <taxon>Terebrantia</taxon>
        <taxon>Thripoidea</taxon>
        <taxon>Thripidae</taxon>
        <taxon>Frankliniella</taxon>
    </lineage>
</organism>
<reference evidence="4" key="2">
    <citation type="journal article" date="2023" name="BMC Genomics">
        <title>Pest status, molecular evolution, and epigenetic factors derived from the genome assembly of Frankliniella fusca, a thysanopteran phytovirus vector.</title>
        <authorList>
            <person name="Catto M.A."/>
            <person name="Labadie P.E."/>
            <person name="Jacobson A.L."/>
            <person name="Kennedy G.G."/>
            <person name="Srinivasan R."/>
            <person name="Hunt B.G."/>
        </authorList>
    </citation>
    <scope>NUCLEOTIDE SEQUENCE</scope>
    <source>
        <strain evidence="4">PL_HMW_Pooled</strain>
    </source>
</reference>
<keyword evidence="5" id="KW-1185">Reference proteome</keyword>
<evidence type="ECO:0000313" key="4">
    <source>
        <dbReference type="EMBL" id="KAK3911318.1"/>
    </source>
</evidence>
<gene>
    <name evidence="4" type="ORF">KUF71_021099</name>
</gene>
<sequence>MSSIPAVALVCLAAEAQAGKFTPAPSKCPRCEDAPYEPVCVRTGGTEKEPKLTTFGSECVLRSYNCEKGTGHSVQKKGECPAGSPVRLS</sequence>
<evidence type="ECO:0000313" key="5">
    <source>
        <dbReference type="Proteomes" id="UP001219518"/>
    </source>
</evidence>
<dbReference type="InterPro" id="IPR036058">
    <property type="entry name" value="Kazal_dom_sf"/>
</dbReference>
<keyword evidence="2" id="KW-0732">Signal</keyword>
<protein>
    <submittedName>
        <fullName evidence="4">Vasotab</fullName>
    </submittedName>
</protein>
<feature type="region of interest" description="Disordered" evidence="1">
    <location>
        <begin position="69"/>
        <end position="89"/>
    </location>
</feature>